<organism evidence="4">
    <name type="scientific">bioreactor metagenome</name>
    <dbReference type="NCBI Taxonomy" id="1076179"/>
    <lineage>
        <taxon>unclassified sequences</taxon>
        <taxon>metagenomes</taxon>
        <taxon>ecological metagenomes</taxon>
    </lineage>
</organism>
<accession>A0A644W6Q5</accession>
<comment type="caution">
    <text evidence="4">The sequence shown here is derived from an EMBL/GenBank/DDBJ whole genome shotgun (WGS) entry which is preliminary data.</text>
</comment>
<dbReference type="InterPro" id="IPR046348">
    <property type="entry name" value="SIS_dom_sf"/>
</dbReference>
<dbReference type="PANTHER" id="PTHR11469:SF1">
    <property type="entry name" value="GLUCOSE-6-PHOSPHATE ISOMERASE"/>
    <property type="match status" value="1"/>
</dbReference>
<dbReference type="GO" id="GO:0005829">
    <property type="term" value="C:cytosol"/>
    <property type="evidence" value="ECO:0007669"/>
    <property type="project" value="TreeGrafter"/>
</dbReference>
<keyword evidence="2" id="KW-0324">Glycolysis</keyword>
<dbReference type="EC" id="5.3.1.9" evidence="4"/>
<dbReference type="GO" id="GO:0006094">
    <property type="term" value="P:gluconeogenesis"/>
    <property type="evidence" value="ECO:0007669"/>
    <property type="project" value="UniProtKB-KW"/>
</dbReference>
<protein>
    <submittedName>
        <fullName evidence="4">Glucose-6-phosphate isomerase</fullName>
        <ecNumber evidence="4">5.3.1.9</ecNumber>
    </submittedName>
</protein>
<sequence length="481" mass="53922">MMFNGRLELESGFVFDYANMLGRRRIQSTDFTDMQDKITMAVAGVEQIRTTGTSAGHYSKDGTLEHVFFTRLPFIENNNPNTQDSIARLIDFGKEVWNSADVVVFFGIGGSYLGSKVLFDVHAGAYWNQRTNKERKGFPQVYFSGNNVDACEYEELLAEMKRQASNKKFAHQGKTSIMLIPISKSGTTLETTTAFLFFYERLKALKELFNVDVAVVTNLDVVGPLQTLAMENSWRTFPVHEGVGGRFSVFSEPGLITGAIIGLDIKTFLDGAKDMENQCLSTEVAKNPALLNATLKYVSSEKYGCDLEVFMPYAMKLKSLSEWYVQLLAESLGKRFNRQGCEVNYGRTPIAAVGTLDMHAQTQQHQDGRRNKVIQFVEIGGSTGTTLVTNPFSKISAYRKYQGLDVNKALRIALAANAQALNEDNRFNATYHLPQLTPYYLGQLMYFLMLSVAYEGEMADVDAYNQPGVETYKKIMNDMLK</sequence>
<evidence type="ECO:0000256" key="1">
    <source>
        <dbReference type="ARBA" id="ARBA00022432"/>
    </source>
</evidence>
<gene>
    <name evidence="4" type="primary">pgi_13</name>
    <name evidence="4" type="ORF">SDC9_45412</name>
</gene>
<dbReference type="EMBL" id="VSSQ01000652">
    <property type="protein sequence ID" value="MPL99196.1"/>
    <property type="molecule type" value="Genomic_DNA"/>
</dbReference>
<dbReference type="PANTHER" id="PTHR11469">
    <property type="entry name" value="GLUCOSE-6-PHOSPHATE ISOMERASE"/>
    <property type="match status" value="1"/>
</dbReference>
<dbReference type="GO" id="GO:0004347">
    <property type="term" value="F:glucose-6-phosphate isomerase activity"/>
    <property type="evidence" value="ECO:0007669"/>
    <property type="project" value="UniProtKB-EC"/>
</dbReference>
<dbReference type="GO" id="GO:0006096">
    <property type="term" value="P:glycolytic process"/>
    <property type="evidence" value="ECO:0007669"/>
    <property type="project" value="UniProtKB-KW"/>
</dbReference>
<dbReference type="GO" id="GO:0051156">
    <property type="term" value="P:glucose 6-phosphate metabolic process"/>
    <property type="evidence" value="ECO:0007669"/>
    <property type="project" value="TreeGrafter"/>
</dbReference>
<keyword evidence="1" id="KW-0312">Gluconeogenesis</keyword>
<dbReference type="PRINTS" id="PR00662">
    <property type="entry name" value="G6PISOMERASE"/>
</dbReference>
<keyword evidence="3 4" id="KW-0413">Isomerase</keyword>
<dbReference type="GO" id="GO:0097367">
    <property type="term" value="F:carbohydrate derivative binding"/>
    <property type="evidence" value="ECO:0007669"/>
    <property type="project" value="InterPro"/>
</dbReference>
<dbReference type="PROSITE" id="PS51463">
    <property type="entry name" value="P_GLUCOSE_ISOMERASE_3"/>
    <property type="match status" value="1"/>
</dbReference>
<evidence type="ECO:0000256" key="2">
    <source>
        <dbReference type="ARBA" id="ARBA00023152"/>
    </source>
</evidence>
<reference evidence="4" key="1">
    <citation type="submission" date="2019-08" db="EMBL/GenBank/DDBJ databases">
        <authorList>
            <person name="Kucharzyk K."/>
            <person name="Murdoch R.W."/>
            <person name="Higgins S."/>
            <person name="Loffler F."/>
        </authorList>
    </citation>
    <scope>NUCLEOTIDE SEQUENCE</scope>
</reference>
<dbReference type="Pfam" id="PF00342">
    <property type="entry name" value="PGI"/>
    <property type="match status" value="1"/>
</dbReference>
<dbReference type="AlphaFoldDB" id="A0A644W6Q5"/>
<dbReference type="SUPFAM" id="SSF53697">
    <property type="entry name" value="SIS domain"/>
    <property type="match status" value="1"/>
</dbReference>
<evidence type="ECO:0000313" key="4">
    <source>
        <dbReference type="EMBL" id="MPL99196.1"/>
    </source>
</evidence>
<proteinExistence type="predicted"/>
<name>A0A644W6Q5_9ZZZZ</name>
<evidence type="ECO:0000256" key="3">
    <source>
        <dbReference type="ARBA" id="ARBA00023235"/>
    </source>
</evidence>
<dbReference type="Gene3D" id="3.40.50.10490">
    <property type="entry name" value="Glucose-6-phosphate isomerase like protein, domain 1"/>
    <property type="match status" value="2"/>
</dbReference>
<dbReference type="InterPro" id="IPR001672">
    <property type="entry name" value="G6P_Isomerase"/>
</dbReference>
<dbReference type="GO" id="GO:0048029">
    <property type="term" value="F:monosaccharide binding"/>
    <property type="evidence" value="ECO:0007669"/>
    <property type="project" value="TreeGrafter"/>
</dbReference>